<sequence length="303" mass="33987">MSDYKTAIDRLQKLDLSTYPYNEIKDLIQLFGKFGIIQMTLHKGKVLIRARPNTDGQPSFTKRSELSYTPSAFNKKYQRASTPNQTMFYAGTIPEGIAPDELNNARIIASLETSHLLRNAGHEGEQRVTFSKWVVTHDIPLVAVCYNKDFVTKSSHTKELYDSYQNSVAGLDDYLRDKSLAISEFLASEFAKTDVDPDYKYMISAIFGETVANTNHAGVYFPSVRADAKGYNVAINPEFADNCLQLVAAGECTIYKKGENTIVDNETVCTITDDSIPFELLPIDAQYRVGRDSILKELNTKTK</sequence>
<reference evidence="2" key="1">
    <citation type="submission" date="2009-08" db="EMBL/GenBank/DDBJ databases">
        <title>The complete genome of Chitinophaga pinensis DSM 2588.</title>
        <authorList>
            <consortium name="US DOE Joint Genome Institute (JGI-PGF)"/>
            <person name="Lucas S."/>
            <person name="Copeland A."/>
            <person name="Lapidus A."/>
            <person name="Glavina del Rio T."/>
            <person name="Dalin E."/>
            <person name="Tice H."/>
            <person name="Bruce D."/>
            <person name="Goodwin L."/>
            <person name="Pitluck S."/>
            <person name="Kyrpides N."/>
            <person name="Mavromatis K."/>
            <person name="Ivanova N."/>
            <person name="Mikhailova N."/>
            <person name="Sims D."/>
            <person name="Meinche L."/>
            <person name="Brettin T."/>
            <person name="Detter J.C."/>
            <person name="Han C."/>
            <person name="Larimer F."/>
            <person name="Land M."/>
            <person name="Hauser L."/>
            <person name="Markowitz V."/>
            <person name="Cheng J.-F."/>
            <person name="Hugenholtz P."/>
            <person name="Woyke T."/>
            <person name="Wu D."/>
            <person name="Spring S."/>
            <person name="Klenk H.-P."/>
            <person name="Eisen J.A."/>
        </authorList>
    </citation>
    <scope>NUCLEOTIDE SEQUENCE [LARGE SCALE GENOMIC DNA]</scope>
    <source>
        <strain evidence="2">ATCC 43595 / DSM 2588 / LMG 13176 / NBRC 15968 / NCIMB 11800 / UQM 2034</strain>
    </source>
</reference>
<dbReference type="RefSeq" id="WP_012791145.1">
    <property type="nucleotide sequence ID" value="NC_013132.1"/>
</dbReference>
<dbReference type="OrthoDB" id="761393at2"/>
<proteinExistence type="predicted"/>
<name>A0A979G5B1_CHIPD</name>
<evidence type="ECO:0000313" key="2">
    <source>
        <dbReference type="Proteomes" id="UP000002215"/>
    </source>
</evidence>
<protein>
    <recommendedName>
        <fullName evidence="3">RES domain-containing protein</fullName>
    </recommendedName>
</protein>
<organism evidence="1 2">
    <name type="scientific">Chitinophaga pinensis (strain ATCC 43595 / DSM 2588 / LMG 13176 / NBRC 15968 / NCIMB 11800 / UQM 2034)</name>
    <dbReference type="NCBI Taxonomy" id="485918"/>
    <lineage>
        <taxon>Bacteria</taxon>
        <taxon>Pseudomonadati</taxon>
        <taxon>Bacteroidota</taxon>
        <taxon>Chitinophagia</taxon>
        <taxon>Chitinophagales</taxon>
        <taxon>Chitinophagaceae</taxon>
        <taxon>Chitinophaga</taxon>
    </lineage>
</organism>
<evidence type="ECO:0000313" key="1">
    <source>
        <dbReference type="EMBL" id="ACU60970.1"/>
    </source>
</evidence>
<accession>A0A979G5B1</accession>
<gene>
    <name evidence="1" type="ordered locus">Cpin_3506</name>
</gene>
<dbReference type="AlphaFoldDB" id="A0A979G5B1"/>
<reference evidence="1 2" key="2">
    <citation type="journal article" date="2010" name="Stand. Genomic Sci.">
        <title>Complete genome sequence of Chitinophaga pinensis type strain (UQM 2034).</title>
        <authorList>
            <person name="Glavina Del Rio T."/>
            <person name="Abt B."/>
            <person name="Spring S."/>
            <person name="Lapidus A."/>
            <person name="Nolan M."/>
            <person name="Tice H."/>
            <person name="Copeland A."/>
            <person name="Cheng J.F."/>
            <person name="Chen F."/>
            <person name="Bruce D."/>
            <person name="Goodwin L."/>
            <person name="Pitluck S."/>
            <person name="Ivanova N."/>
            <person name="Mavromatis K."/>
            <person name="Mikhailova N."/>
            <person name="Pati A."/>
            <person name="Chen A."/>
            <person name="Palaniappan K."/>
            <person name="Land M."/>
            <person name="Hauser L."/>
            <person name="Chang Y.J."/>
            <person name="Jeffries C.D."/>
            <person name="Chain P."/>
            <person name="Saunders E."/>
            <person name="Detter J.C."/>
            <person name="Brettin T."/>
            <person name="Rohde M."/>
            <person name="Goker M."/>
            <person name="Bristow J."/>
            <person name="Eisen J.A."/>
            <person name="Markowitz V."/>
            <person name="Hugenholtz P."/>
            <person name="Kyrpides N.C."/>
            <person name="Klenk H.P."/>
            <person name="Lucas S."/>
        </authorList>
    </citation>
    <scope>NUCLEOTIDE SEQUENCE [LARGE SCALE GENOMIC DNA]</scope>
    <source>
        <strain evidence="2">ATCC 43595 / DSM 2588 / LMG 13176 / NBRC 15968 / NCIMB 11800 / UQM 2034</strain>
    </source>
</reference>
<dbReference type="Proteomes" id="UP000002215">
    <property type="component" value="Chromosome"/>
</dbReference>
<dbReference type="KEGG" id="cpi:Cpin_3506"/>
<dbReference type="EMBL" id="CP001699">
    <property type="protein sequence ID" value="ACU60970.1"/>
    <property type="molecule type" value="Genomic_DNA"/>
</dbReference>
<evidence type="ECO:0008006" key="3">
    <source>
        <dbReference type="Google" id="ProtNLM"/>
    </source>
</evidence>